<dbReference type="InterPro" id="IPR009810">
    <property type="entry name" value="Nodulin_late_dom"/>
</dbReference>
<evidence type="ECO:0000259" key="2">
    <source>
        <dbReference type="PROSITE" id="PS00028"/>
    </source>
</evidence>
<dbReference type="Pfam" id="PF07127">
    <property type="entry name" value="Nodulin_late"/>
    <property type="match status" value="1"/>
</dbReference>
<reference evidence="4" key="3">
    <citation type="submission" date="2015-04" db="UniProtKB">
        <authorList>
            <consortium name="EnsemblPlants"/>
        </authorList>
    </citation>
    <scope>IDENTIFICATION</scope>
    <source>
        <strain evidence="4">cv. Jemalong A17</strain>
    </source>
</reference>
<feature type="chain" id="PRO_5014500494" evidence="1">
    <location>
        <begin position="26"/>
        <end position="71"/>
    </location>
</feature>
<dbReference type="Proteomes" id="UP000002051">
    <property type="component" value="Unassembled WGS sequence"/>
</dbReference>
<dbReference type="InterPro" id="IPR013087">
    <property type="entry name" value="Znf_C2H2_type"/>
</dbReference>
<feature type="signal peptide" evidence="1">
    <location>
        <begin position="1"/>
        <end position="25"/>
    </location>
</feature>
<keyword evidence="1" id="KW-0732">Signal</keyword>
<proteinExistence type="predicted"/>
<dbReference type="HOGENOM" id="CLU_181053_1_2_1"/>
<dbReference type="EMBL" id="CM001217">
    <property type="protein sequence ID" value="KEH39819.1"/>
    <property type="molecule type" value="Genomic_DNA"/>
</dbReference>
<name>A0A072VCR5_MEDTR</name>
<evidence type="ECO:0000313" key="3">
    <source>
        <dbReference type="EMBL" id="KEH39819.1"/>
    </source>
</evidence>
<reference evidence="3 5" key="2">
    <citation type="journal article" date="2014" name="BMC Genomics">
        <title>An improved genome release (version Mt4.0) for the model legume Medicago truncatula.</title>
        <authorList>
            <person name="Tang H."/>
            <person name="Krishnakumar V."/>
            <person name="Bidwell S."/>
            <person name="Rosen B."/>
            <person name="Chan A."/>
            <person name="Zhou S."/>
            <person name="Gentzbittel L."/>
            <person name="Childs K.L."/>
            <person name="Yandell M."/>
            <person name="Gundlach H."/>
            <person name="Mayer K.F."/>
            <person name="Schwartz D.C."/>
            <person name="Town C.D."/>
        </authorList>
    </citation>
    <scope>GENOME REANNOTATION</scope>
    <source>
        <strain evidence="3">A17</strain>
        <strain evidence="4 5">cv. Jemalong A17</strain>
    </source>
</reference>
<dbReference type="EnsemblPlants" id="KEH39819">
    <property type="protein sequence ID" value="KEH39819"/>
    <property type="gene ID" value="MTR_1g011415"/>
</dbReference>
<feature type="domain" description="C2H2-type" evidence="2">
    <location>
        <begin position="45"/>
        <end position="68"/>
    </location>
</feature>
<dbReference type="PROSITE" id="PS00028">
    <property type="entry name" value="ZINC_FINGER_C2H2_1"/>
    <property type="match status" value="1"/>
</dbReference>
<organism evidence="3 5">
    <name type="scientific">Medicago truncatula</name>
    <name type="common">Barrel medic</name>
    <name type="synonym">Medicago tribuloides</name>
    <dbReference type="NCBI Taxonomy" id="3880"/>
    <lineage>
        <taxon>Eukaryota</taxon>
        <taxon>Viridiplantae</taxon>
        <taxon>Streptophyta</taxon>
        <taxon>Embryophyta</taxon>
        <taxon>Tracheophyta</taxon>
        <taxon>Spermatophyta</taxon>
        <taxon>Magnoliopsida</taxon>
        <taxon>eudicotyledons</taxon>
        <taxon>Gunneridae</taxon>
        <taxon>Pentapetalae</taxon>
        <taxon>rosids</taxon>
        <taxon>fabids</taxon>
        <taxon>Fabales</taxon>
        <taxon>Fabaceae</taxon>
        <taxon>Papilionoideae</taxon>
        <taxon>50 kb inversion clade</taxon>
        <taxon>NPAAA clade</taxon>
        <taxon>Hologalegina</taxon>
        <taxon>IRL clade</taxon>
        <taxon>Trifolieae</taxon>
        <taxon>Medicago</taxon>
    </lineage>
</organism>
<accession>A0A072VCR5</accession>
<evidence type="ECO:0000313" key="5">
    <source>
        <dbReference type="Proteomes" id="UP000002051"/>
    </source>
</evidence>
<dbReference type="AlphaFoldDB" id="A0A072VCR5"/>
<dbReference type="GO" id="GO:0046872">
    <property type="term" value="F:metal ion binding"/>
    <property type="evidence" value="ECO:0007669"/>
    <property type="project" value="InterPro"/>
</dbReference>
<gene>
    <name evidence="3" type="ordered locus">MTR_1g011415</name>
</gene>
<evidence type="ECO:0000256" key="1">
    <source>
        <dbReference type="SAM" id="SignalP"/>
    </source>
</evidence>
<evidence type="ECO:0000313" key="4">
    <source>
        <dbReference type="EnsemblPlants" id="KEH39819"/>
    </source>
</evidence>
<protein>
    <submittedName>
        <fullName evidence="3">Nodule Cysteine-Rich (NCR) secreted peptide</fullName>
    </submittedName>
</protein>
<dbReference type="PaxDb" id="3880-AES58929"/>
<keyword evidence="5" id="KW-1185">Reference proteome</keyword>
<reference evidence="3 5" key="1">
    <citation type="journal article" date="2011" name="Nature">
        <title>The Medicago genome provides insight into the evolution of rhizobial symbioses.</title>
        <authorList>
            <person name="Young N.D."/>
            <person name="Debelle F."/>
            <person name="Oldroyd G.E."/>
            <person name="Geurts R."/>
            <person name="Cannon S.B."/>
            <person name="Udvardi M.K."/>
            <person name="Benedito V.A."/>
            <person name="Mayer K.F."/>
            <person name="Gouzy J."/>
            <person name="Schoof H."/>
            <person name="Van de Peer Y."/>
            <person name="Proost S."/>
            <person name="Cook D.R."/>
            <person name="Meyers B.C."/>
            <person name="Spannagl M."/>
            <person name="Cheung F."/>
            <person name="De Mita S."/>
            <person name="Krishnakumar V."/>
            <person name="Gundlach H."/>
            <person name="Zhou S."/>
            <person name="Mudge J."/>
            <person name="Bharti A.K."/>
            <person name="Murray J.D."/>
            <person name="Naoumkina M.A."/>
            <person name="Rosen B."/>
            <person name="Silverstein K.A."/>
            <person name="Tang H."/>
            <person name="Rombauts S."/>
            <person name="Zhao P.X."/>
            <person name="Zhou P."/>
            <person name="Barbe V."/>
            <person name="Bardou P."/>
            <person name="Bechner M."/>
            <person name="Bellec A."/>
            <person name="Berger A."/>
            <person name="Berges H."/>
            <person name="Bidwell S."/>
            <person name="Bisseling T."/>
            <person name="Choisne N."/>
            <person name="Couloux A."/>
            <person name="Denny R."/>
            <person name="Deshpande S."/>
            <person name="Dai X."/>
            <person name="Doyle J.J."/>
            <person name="Dudez A.M."/>
            <person name="Farmer A.D."/>
            <person name="Fouteau S."/>
            <person name="Franken C."/>
            <person name="Gibelin C."/>
            <person name="Gish J."/>
            <person name="Goldstein S."/>
            <person name="Gonzalez A.J."/>
            <person name="Green P.J."/>
            <person name="Hallab A."/>
            <person name="Hartog M."/>
            <person name="Hua A."/>
            <person name="Humphray S.J."/>
            <person name="Jeong D.H."/>
            <person name="Jing Y."/>
            <person name="Jocker A."/>
            <person name="Kenton S.M."/>
            <person name="Kim D.J."/>
            <person name="Klee K."/>
            <person name="Lai H."/>
            <person name="Lang C."/>
            <person name="Lin S."/>
            <person name="Macmil S.L."/>
            <person name="Magdelenat G."/>
            <person name="Matthews L."/>
            <person name="McCorrison J."/>
            <person name="Monaghan E.L."/>
            <person name="Mun J.H."/>
            <person name="Najar F.Z."/>
            <person name="Nicholson C."/>
            <person name="Noirot C."/>
            <person name="O'Bleness M."/>
            <person name="Paule C.R."/>
            <person name="Poulain J."/>
            <person name="Prion F."/>
            <person name="Qin B."/>
            <person name="Qu C."/>
            <person name="Retzel E.F."/>
            <person name="Riddle C."/>
            <person name="Sallet E."/>
            <person name="Samain S."/>
            <person name="Samson N."/>
            <person name="Sanders I."/>
            <person name="Saurat O."/>
            <person name="Scarpelli C."/>
            <person name="Schiex T."/>
            <person name="Segurens B."/>
            <person name="Severin A.J."/>
            <person name="Sherrier D.J."/>
            <person name="Shi R."/>
            <person name="Sims S."/>
            <person name="Singer S.R."/>
            <person name="Sinharoy S."/>
            <person name="Sterck L."/>
            <person name="Viollet A."/>
            <person name="Wang B.B."/>
            <person name="Wang K."/>
            <person name="Wang M."/>
            <person name="Wang X."/>
            <person name="Warfsmann J."/>
            <person name="Weissenbach J."/>
            <person name="White D.D."/>
            <person name="White J.D."/>
            <person name="Wiley G.B."/>
            <person name="Wincker P."/>
            <person name="Xing Y."/>
            <person name="Yang L."/>
            <person name="Yao Z."/>
            <person name="Ying F."/>
            <person name="Zhai J."/>
            <person name="Zhou L."/>
            <person name="Zuber A."/>
            <person name="Denarie J."/>
            <person name="Dixon R.A."/>
            <person name="May G.D."/>
            <person name="Schwartz D.C."/>
            <person name="Rogers J."/>
            <person name="Quetier F."/>
            <person name="Town C.D."/>
            <person name="Roe B.A."/>
        </authorList>
    </citation>
    <scope>NUCLEOTIDE SEQUENCE [LARGE SCALE GENOMIC DNA]</scope>
    <source>
        <strain evidence="3">A17</strain>
        <strain evidence="4 5">cv. Jemalong A17</strain>
    </source>
</reference>
<sequence>MAKTLKFVYIILFMYIFHVSKNVEAFIDCETVADCPTHWAYIYVCEKNKCRYHFKSGRVRPDHQKNRHNRV</sequence>